<keyword evidence="3" id="KW-1185">Reference proteome</keyword>
<evidence type="ECO:0000313" key="2">
    <source>
        <dbReference type="EMBL" id="THU89226.1"/>
    </source>
</evidence>
<organism evidence="2 3">
    <name type="scientific">Dendrothele bispora (strain CBS 962.96)</name>
    <dbReference type="NCBI Taxonomy" id="1314807"/>
    <lineage>
        <taxon>Eukaryota</taxon>
        <taxon>Fungi</taxon>
        <taxon>Dikarya</taxon>
        <taxon>Basidiomycota</taxon>
        <taxon>Agaricomycotina</taxon>
        <taxon>Agaricomycetes</taxon>
        <taxon>Agaricomycetidae</taxon>
        <taxon>Agaricales</taxon>
        <taxon>Agaricales incertae sedis</taxon>
        <taxon>Dendrothele</taxon>
    </lineage>
</organism>
<evidence type="ECO:0000256" key="1">
    <source>
        <dbReference type="SAM" id="Phobius"/>
    </source>
</evidence>
<keyword evidence="1" id="KW-0812">Transmembrane</keyword>
<reference evidence="2 3" key="1">
    <citation type="journal article" date="2019" name="Nat. Ecol. Evol.">
        <title>Megaphylogeny resolves global patterns of mushroom evolution.</title>
        <authorList>
            <person name="Varga T."/>
            <person name="Krizsan K."/>
            <person name="Foldi C."/>
            <person name="Dima B."/>
            <person name="Sanchez-Garcia M."/>
            <person name="Sanchez-Ramirez S."/>
            <person name="Szollosi G.J."/>
            <person name="Szarkandi J.G."/>
            <person name="Papp V."/>
            <person name="Albert L."/>
            <person name="Andreopoulos W."/>
            <person name="Angelini C."/>
            <person name="Antonin V."/>
            <person name="Barry K.W."/>
            <person name="Bougher N.L."/>
            <person name="Buchanan P."/>
            <person name="Buyck B."/>
            <person name="Bense V."/>
            <person name="Catcheside P."/>
            <person name="Chovatia M."/>
            <person name="Cooper J."/>
            <person name="Damon W."/>
            <person name="Desjardin D."/>
            <person name="Finy P."/>
            <person name="Geml J."/>
            <person name="Haridas S."/>
            <person name="Hughes K."/>
            <person name="Justo A."/>
            <person name="Karasinski D."/>
            <person name="Kautmanova I."/>
            <person name="Kiss B."/>
            <person name="Kocsube S."/>
            <person name="Kotiranta H."/>
            <person name="LaButti K.M."/>
            <person name="Lechner B.E."/>
            <person name="Liimatainen K."/>
            <person name="Lipzen A."/>
            <person name="Lukacs Z."/>
            <person name="Mihaltcheva S."/>
            <person name="Morgado L.N."/>
            <person name="Niskanen T."/>
            <person name="Noordeloos M.E."/>
            <person name="Ohm R.A."/>
            <person name="Ortiz-Santana B."/>
            <person name="Ovrebo C."/>
            <person name="Racz N."/>
            <person name="Riley R."/>
            <person name="Savchenko A."/>
            <person name="Shiryaev A."/>
            <person name="Soop K."/>
            <person name="Spirin V."/>
            <person name="Szebenyi C."/>
            <person name="Tomsovsky M."/>
            <person name="Tulloss R.E."/>
            <person name="Uehling J."/>
            <person name="Grigoriev I.V."/>
            <person name="Vagvolgyi C."/>
            <person name="Papp T."/>
            <person name="Martin F.M."/>
            <person name="Miettinen O."/>
            <person name="Hibbett D.S."/>
            <person name="Nagy L.G."/>
        </authorList>
    </citation>
    <scope>NUCLEOTIDE SEQUENCE [LARGE SCALE GENOMIC DNA]</scope>
    <source>
        <strain evidence="2 3">CBS 962.96</strain>
    </source>
</reference>
<protein>
    <submittedName>
        <fullName evidence="2">Uncharacterized protein</fullName>
    </submittedName>
</protein>
<gene>
    <name evidence="2" type="ORF">K435DRAFT_802919</name>
</gene>
<evidence type="ECO:0000313" key="3">
    <source>
        <dbReference type="Proteomes" id="UP000297245"/>
    </source>
</evidence>
<accession>A0A4S8LJ77</accession>
<feature type="transmembrane region" description="Helical" evidence="1">
    <location>
        <begin position="32"/>
        <end position="55"/>
    </location>
</feature>
<sequence>MLDNSKLHAVYLMTDDIHNLQDFLQSIAFEGLFYGFITGIQSVFYTMTLFIFSFYHNVPLFIMFVKDLVDIILQIKSFPDTSSSVEMQLWFGGHGFYLTRDQSIDIFLDYA</sequence>
<name>A0A4S8LJ77_DENBC</name>
<dbReference type="Proteomes" id="UP000297245">
    <property type="component" value="Unassembled WGS sequence"/>
</dbReference>
<keyword evidence="1" id="KW-0472">Membrane</keyword>
<dbReference type="EMBL" id="ML179377">
    <property type="protein sequence ID" value="THU89226.1"/>
    <property type="molecule type" value="Genomic_DNA"/>
</dbReference>
<proteinExistence type="predicted"/>
<keyword evidence="1" id="KW-1133">Transmembrane helix</keyword>
<dbReference type="AlphaFoldDB" id="A0A4S8LJ77"/>